<sequence length="203" mass="23548">MLRLILILSGIFILGFWLTRSLRLRVDRFTGFHQQRYDGYVLIEPLPHIVDQTYKSTLKSLGIGIAFLLVIVFLGVRARILLLFLPISMYLILQVVVLINHLQHSTRQRVWYNALTGEAILQKGKLRPIKINLLGNLQAVECIEDVQKNQGNLICYYKIKLTTGQDIRLSFLLEKDNPVFLKLMESISDRVKITRIKKLFPFI</sequence>
<accession>A0A9D1W9S3</accession>
<evidence type="ECO:0000256" key="1">
    <source>
        <dbReference type="SAM" id="Phobius"/>
    </source>
</evidence>
<feature type="transmembrane region" description="Helical" evidence="1">
    <location>
        <begin position="56"/>
        <end position="74"/>
    </location>
</feature>
<keyword evidence="1" id="KW-0812">Transmembrane</keyword>
<dbReference type="AlphaFoldDB" id="A0A9D1W9S3"/>
<reference evidence="2" key="2">
    <citation type="submission" date="2021-04" db="EMBL/GenBank/DDBJ databases">
        <authorList>
            <person name="Gilroy R."/>
        </authorList>
    </citation>
    <scope>NUCLEOTIDE SEQUENCE</scope>
    <source>
        <strain evidence="2">1719</strain>
    </source>
</reference>
<name>A0A9D1W9S3_9SPHI</name>
<comment type="caution">
    <text evidence="2">The sequence shown here is derived from an EMBL/GenBank/DDBJ whole genome shotgun (WGS) entry which is preliminary data.</text>
</comment>
<reference evidence="2" key="1">
    <citation type="journal article" date="2021" name="PeerJ">
        <title>Extensive microbial diversity within the chicken gut microbiome revealed by metagenomics and culture.</title>
        <authorList>
            <person name="Gilroy R."/>
            <person name="Ravi A."/>
            <person name="Getino M."/>
            <person name="Pursley I."/>
            <person name="Horton D.L."/>
            <person name="Alikhan N.F."/>
            <person name="Baker D."/>
            <person name="Gharbi K."/>
            <person name="Hall N."/>
            <person name="Watson M."/>
            <person name="Adriaenssens E.M."/>
            <person name="Foster-Nyarko E."/>
            <person name="Jarju S."/>
            <person name="Secka A."/>
            <person name="Antonio M."/>
            <person name="Oren A."/>
            <person name="Chaudhuri R.R."/>
            <person name="La Ragione R."/>
            <person name="Hildebrand F."/>
            <person name="Pallen M.J."/>
        </authorList>
    </citation>
    <scope>NUCLEOTIDE SEQUENCE</scope>
    <source>
        <strain evidence="2">1719</strain>
    </source>
</reference>
<dbReference type="Proteomes" id="UP000824156">
    <property type="component" value="Unassembled WGS sequence"/>
</dbReference>
<keyword evidence="1" id="KW-0472">Membrane</keyword>
<evidence type="ECO:0000313" key="3">
    <source>
        <dbReference type="Proteomes" id="UP000824156"/>
    </source>
</evidence>
<dbReference type="EMBL" id="DXEZ01000262">
    <property type="protein sequence ID" value="HIX55250.1"/>
    <property type="molecule type" value="Genomic_DNA"/>
</dbReference>
<gene>
    <name evidence="2" type="ORF">H9853_09490</name>
</gene>
<keyword evidence="1" id="KW-1133">Transmembrane helix</keyword>
<protein>
    <submittedName>
        <fullName evidence="2">Uncharacterized protein</fullName>
    </submittedName>
</protein>
<proteinExistence type="predicted"/>
<feature type="transmembrane region" description="Helical" evidence="1">
    <location>
        <begin position="81"/>
        <end position="99"/>
    </location>
</feature>
<organism evidence="2 3">
    <name type="scientific">Candidatus Sphingobacterium stercoripullorum</name>
    <dbReference type="NCBI Taxonomy" id="2838759"/>
    <lineage>
        <taxon>Bacteria</taxon>
        <taxon>Pseudomonadati</taxon>
        <taxon>Bacteroidota</taxon>
        <taxon>Sphingobacteriia</taxon>
        <taxon>Sphingobacteriales</taxon>
        <taxon>Sphingobacteriaceae</taxon>
        <taxon>Sphingobacterium</taxon>
    </lineage>
</organism>
<evidence type="ECO:0000313" key="2">
    <source>
        <dbReference type="EMBL" id="HIX55250.1"/>
    </source>
</evidence>